<dbReference type="PANTHER" id="PTHR34386:SF1">
    <property type="entry name" value="GLUTAREDOXIN-LIKE PROTEIN NRDH"/>
    <property type="match status" value="1"/>
</dbReference>
<keyword evidence="1" id="KW-1015">Disulfide bond</keyword>
<dbReference type="GO" id="GO:0045454">
    <property type="term" value="P:cell redox homeostasis"/>
    <property type="evidence" value="ECO:0007669"/>
    <property type="project" value="TreeGrafter"/>
</dbReference>
<evidence type="ECO:0000256" key="1">
    <source>
        <dbReference type="ARBA" id="ARBA00023157"/>
    </source>
</evidence>
<dbReference type="PROSITE" id="PS51354">
    <property type="entry name" value="GLUTAREDOXIN_2"/>
    <property type="match status" value="1"/>
</dbReference>
<dbReference type="NCBIfam" id="TIGR02196">
    <property type="entry name" value="GlrX_YruB"/>
    <property type="match status" value="1"/>
</dbReference>
<dbReference type="PRINTS" id="PR00160">
    <property type="entry name" value="GLUTAREDOXIN"/>
</dbReference>
<dbReference type="Pfam" id="PF00462">
    <property type="entry name" value="Glutaredoxin"/>
    <property type="match status" value="1"/>
</dbReference>
<dbReference type="InterPro" id="IPR036249">
    <property type="entry name" value="Thioredoxin-like_sf"/>
</dbReference>
<evidence type="ECO:0000313" key="5">
    <source>
        <dbReference type="Proteomes" id="UP000271125"/>
    </source>
</evidence>
<dbReference type="InterPro" id="IPR002109">
    <property type="entry name" value="Glutaredoxin"/>
</dbReference>
<proteinExistence type="predicted"/>
<name>A0A660SNY5_UNCT6</name>
<dbReference type="PANTHER" id="PTHR34386">
    <property type="entry name" value="GLUTAREDOXIN"/>
    <property type="match status" value="1"/>
</dbReference>
<dbReference type="CDD" id="cd02976">
    <property type="entry name" value="NrdH"/>
    <property type="match status" value="1"/>
</dbReference>
<dbReference type="Gene3D" id="3.40.30.10">
    <property type="entry name" value="Glutaredoxin"/>
    <property type="match status" value="1"/>
</dbReference>
<dbReference type="InterPro" id="IPR051548">
    <property type="entry name" value="Grx-like_ET"/>
</dbReference>
<dbReference type="EMBL" id="QNBD01000016">
    <property type="protein sequence ID" value="RKX72488.1"/>
    <property type="molecule type" value="Genomic_DNA"/>
</dbReference>
<dbReference type="PROSITE" id="PS00195">
    <property type="entry name" value="GLUTAREDOXIN_1"/>
    <property type="match status" value="1"/>
</dbReference>
<sequence>MPDIKKPINVVVFSTPTCPWCRKVKSYLKSHNITFKDVDVSRDVNAARDMVRRTGQQGVPVILIGNRTIVGFNKPLINKLLEIK</sequence>
<dbReference type="InterPro" id="IPR011767">
    <property type="entry name" value="GLR_AS"/>
</dbReference>
<dbReference type="SUPFAM" id="SSF52833">
    <property type="entry name" value="Thioredoxin-like"/>
    <property type="match status" value="1"/>
</dbReference>
<comment type="caution">
    <text evidence="4">The sequence shown here is derived from an EMBL/GenBank/DDBJ whole genome shotgun (WGS) entry which is preliminary data.</text>
</comment>
<evidence type="ECO:0000259" key="3">
    <source>
        <dbReference type="Pfam" id="PF00462"/>
    </source>
</evidence>
<keyword evidence="2" id="KW-0676">Redox-active center</keyword>
<organism evidence="4 5">
    <name type="scientific">candidate division TA06 bacterium</name>
    <dbReference type="NCBI Taxonomy" id="2250710"/>
    <lineage>
        <taxon>Bacteria</taxon>
        <taxon>Bacteria division TA06</taxon>
    </lineage>
</organism>
<reference evidence="4 5" key="1">
    <citation type="submission" date="2018-06" db="EMBL/GenBank/DDBJ databases">
        <title>Extensive metabolic versatility and redundancy in microbially diverse, dynamic hydrothermal sediments.</title>
        <authorList>
            <person name="Dombrowski N."/>
            <person name="Teske A."/>
            <person name="Baker B.J."/>
        </authorList>
    </citation>
    <scope>NUCLEOTIDE SEQUENCE [LARGE SCALE GENOMIC DNA]</scope>
    <source>
        <strain evidence="4">B10_G13</strain>
    </source>
</reference>
<dbReference type="Proteomes" id="UP000271125">
    <property type="component" value="Unassembled WGS sequence"/>
</dbReference>
<dbReference type="AlphaFoldDB" id="A0A660SNY5"/>
<evidence type="ECO:0000256" key="2">
    <source>
        <dbReference type="ARBA" id="ARBA00023284"/>
    </source>
</evidence>
<accession>A0A660SNY5</accession>
<dbReference type="InterPro" id="IPR011911">
    <property type="entry name" value="GlrX_YruB"/>
</dbReference>
<evidence type="ECO:0000313" key="4">
    <source>
        <dbReference type="EMBL" id="RKX72488.1"/>
    </source>
</evidence>
<dbReference type="InterPro" id="IPR014025">
    <property type="entry name" value="Glutaredoxin_subgr"/>
</dbReference>
<gene>
    <name evidence="4" type="ORF">DRP43_00625</name>
</gene>
<dbReference type="GO" id="GO:0009055">
    <property type="term" value="F:electron transfer activity"/>
    <property type="evidence" value="ECO:0007669"/>
    <property type="project" value="TreeGrafter"/>
</dbReference>
<protein>
    <submittedName>
        <fullName evidence="4">NrdH-redoxin</fullName>
    </submittedName>
</protein>
<feature type="domain" description="Glutaredoxin" evidence="3">
    <location>
        <begin position="10"/>
        <end position="67"/>
    </location>
</feature>